<evidence type="ECO:0000259" key="1">
    <source>
        <dbReference type="PROSITE" id="PS51704"/>
    </source>
</evidence>
<sequence length="249" mass="29066">MIITKVFAHRGASFFAPENTMYAFKLAYDAGADGIETDVQLTKDHIPVLIHDERLNRTTDGKGYVKDYTMQELRKLDAGSWFSDAFTGTSIISLEAFLDWFYNKPLYLNIELKNNKIDYKHLEAIVYEMLTYYKVLDRTIISTFSQKSIQKLQPYRSNIEIAFLTSTRKKHLPLFAKELGADAIHIKYHLITKKLIEQSVKQDIPVRAYTINRTRKMIKCFQYGCQGIFTDLPYKAVQTRKSFKRRMQT</sequence>
<reference evidence="2 3" key="1">
    <citation type="submission" date="2023-10" db="EMBL/GenBank/DDBJ databases">
        <title>Virgibacillus soli CC-YMP-6 genome.</title>
        <authorList>
            <person name="Miliotis G."/>
            <person name="Sengupta P."/>
            <person name="Hameed A."/>
            <person name="Chuvochina M."/>
            <person name="Mcdonagh F."/>
            <person name="Simpson A.C."/>
            <person name="Singh N.K."/>
            <person name="Rekha P.D."/>
            <person name="Raman K."/>
            <person name="Hugenholtz P."/>
            <person name="Venkateswaran K."/>
        </authorList>
    </citation>
    <scope>NUCLEOTIDE SEQUENCE [LARGE SCALE GENOMIC DNA]</scope>
    <source>
        <strain evidence="2 3">CC-YMP-6</strain>
    </source>
</reference>
<dbReference type="SUPFAM" id="SSF51695">
    <property type="entry name" value="PLC-like phosphodiesterases"/>
    <property type="match status" value="1"/>
</dbReference>
<dbReference type="CDD" id="cd08563">
    <property type="entry name" value="GDPD_TtGDE_like"/>
    <property type="match status" value="1"/>
</dbReference>
<evidence type="ECO:0000313" key="2">
    <source>
        <dbReference type="EMBL" id="MDY0408375.1"/>
    </source>
</evidence>
<dbReference type="PROSITE" id="PS51704">
    <property type="entry name" value="GP_PDE"/>
    <property type="match status" value="1"/>
</dbReference>
<comment type="caution">
    <text evidence="2">The sequence shown here is derived from an EMBL/GenBank/DDBJ whole genome shotgun (WGS) entry which is preliminary data.</text>
</comment>
<dbReference type="InterPro" id="IPR030395">
    <property type="entry name" value="GP_PDE_dom"/>
</dbReference>
<dbReference type="Pfam" id="PF03009">
    <property type="entry name" value="GDPD"/>
    <property type="match status" value="1"/>
</dbReference>
<dbReference type="Proteomes" id="UP001275315">
    <property type="component" value="Unassembled WGS sequence"/>
</dbReference>
<protein>
    <submittedName>
        <fullName evidence="2">Glycerophosphodiester phosphodiesterase</fullName>
    </submittedName>
</protein>
<dbReference type="EMBL" id="JAWDIQ010000001">
    <property type="protein sequence ID" value="MDY0408375.1"/>
    <property type="molecule type" value="Genomic_DNA"/>
</dbReference>
<name>A0ABU5CPT4_9BACI</name>
<accession>A0ABU5CPT4</accession>
<evidence type="ECO:0000313" key="3">
    <source>
        <dbReference type="Proteomes" id="UP001275315"/>
    </source>
</evidence>
<gene>
    <name evidence="2" type="ORF">RWD45_07125</name>
</gene>
<feature type="domain" description="GP-PDE" evidence="1">
    <location>
        <begin position="4"/>
        <end position="240"/>
    </location>
</feature>
<dbReference type="PANTHER" id="PTHR46211:SF1">
    <property type="entry name" value="GLYCEROPHOSPHODIESTER PHOSPHODIESTERASE, CYTOPLASMIC"/>
    <property type="match status" value="1"/>
</dbReference>
<proteinExistence type="predicted"/>
<dbReference type="RefSeq" id="WP_320379115.1">
    <property type="nucleotide sequence ID" value="NZ_JAWDIQ010000001.1"/>
</dbReference>
<dbReference type="InterPro" id="IPR017946">
    <property type="entry name" value="PLC-like_Pdiesterase_TIM-brl"/>
</dbReference>
<organism evidence="2 3">
    <name type="scientific">Paracerasibacillus soli</name>
    <dbReference type="NCBI Taxonomy" id="480284"/>
    <lineage>
        <taxon>Bacteria</taxon>
        <taxon>Bacillati</taxon>
        <taxon>Bacillota</taxon>
        <taxon>Bacilli</taxon>
        <taxon>Bacillales</taxon>
        <taxon>Bacillaceae</taxon>
        <taxon>Paracerasibacillus</taxon>
    </lineage>
</organism>
<keyword evidence="3" id="KW-1185">Reference proteome</keyword>
<dbReference type="PANTHER" id="PTHR46211">
    <property type="entry name" value="GLYCEROPHOSPHORYL DIESTER PHOSPHODIESTERASE"/>
    <property type="match status" value="1"/>
</dbReference>
<dbReference type="Gene3D" id="3.20.20.190">
    <property type="entry name" value="Phosphatidylinositol (PI) phosphodiesterase"/>
    <property type="match status" value="1"/>
</dbReference>